<evidence type="ECO:0000313" key="3">
    <source>
        <dbReference type="EMBL" id="KAJ7033235.1"/>
    </source>
</evidence>
<dbReference type="Proteomes" id="UP001218188">
    <property type="component" value="Unassembled WGS sequence"/>
</dbReference>
<organism evidence="3 4">
    <name type="scientific">Mycena alexandri</name>
    <dbReference type="NCBI Taxonomy" id="1745969"/>
    <lineage>
        <taxon>Eukaryota</taxon>
        <taxon>Fungi</taxon>
        <taxon>Dikarya</taxon>
        <taxon>Basidiomycota</taxon>
        <taxon>Agaricomycotina</taxon>
        <taxon>Agaricomycetes</taxon>
        <taxon>Agaricomycetidae</taxon>
        <taxon>Agaricales</taxon>
        <taxon>Marasmiineae</taxon>
        <taxon>Mycenaceae</taxon>
        <taxon>Mycena</taxon>
    </lineage>
</organism>
<accession>A0AAD6SV42</accession>
<feature type="transmembrane region" description="Helical" evidence="2">
    <location>
        <begin position="170"/>
        <end position="191"/>
    </location>
</feature>
<dbReference type="PANTHER" id="PTHR38694:SF1">
    <property type="entry name" value="PEROXIN DOMAIN-CONTAINING PROTEIN"/>
    <property type="match status" value="1"/>
</dbReference>
<comment type="caution">
    <text evidence="3">The sequence shown here is derived from an EMBL/GenBank/DDBJ whole genome shotgun (WGS) entry which is preliminary data.</text>
</comment>
<dbReference type="EMBL" id="JARJCM010000066">
    <property type="protein sequence ID" value="KAJ7033235.1"/>
    <property type="molecule type" value="Genomic_DNA"/>
</dbReference>
<name>A0AAD6SV42_9AGAR</name>
<gene>
    <name evidence="3" type="ORF">C8F04DRAFT_1039610</name>
</gene>
<dbReference type="Pfam" id="PF11696">
    <property type="entry name" value="DUF3292"/>
    <property type="match status" value="1"/>
</dbReference>
<keyword evidence="4" id="KW-1185">Reference proteome</keyword>
<feature type="transmembrane region" description="Helical" evidence="2">
    <location>
        <begin position="355"/>
        <end position="374"/>
    </location>
</feature>
<reference evidence="3" key="1">
    <citation type="submission" date="2023-03" db="EMBL/GenBank/DDBJ databases">
        <title>Massive genome expansion in bonnet fungi (Mycena s.s.) driven by repeated elements and novel gene families across ecological guilds.</title>
        <authorList>
            <consortium name="Lawrence Berkeley National Laboratory"/>
            <person name="Harder C.B."/>
            <person name="Miyauchi S."/>
            <person name="Viragh M."/>
            <person name="Kuo A."/>
            <person name="Thoen E."/>
            <person name="Andreopoulos B."/>
            <person name="Lu D."/>
            <person name="Skrede I."/>
            <person name="Drula E."/>
            <person name="Henrissat B."/>
            <person name="Morin E."/>
            <person name="Kohler A."/>
            <person name="Barry K."/>
            <person name="LaButti K."/>
            <person name="Morin E."/>
            <person name="Salamov A."/>
            <person name="Lipzen A."/>
            <person name="Mereny Z."/>
            <person name="Hegedus B."/>
            <person name="Baldrian P."/>
            <person name="Stursova M."/>
            <person name="Weitz H."/>
            <person name="Taylor A."/>
            <person name="Grigoriev I.V."/>
            <person name="Nagy L.G."/>
            <person name="Martin F."/>
            <person name="Kauserud H."/>
        </authorList>
    </citation>
    <scope>NUCLEOTIDE SEQUENCE</scope>
    <source>
        <strain evidence="3">CBHHK200</strain>
    </source>
</reference>
<keyword evidence="2" id="KW-0472">Membrane</keyword>
<keyword evidence="2" id="KW-1133">Transmembrane helix</keyword>
<proteinExistence type="predicted"/>
<evidence type="ECO:0000256" key="1">
    <source>
        <dbReference type="SAM" id="MobiDB-lite"/>
    </source>
</evidence>
<evidence type="ECO:0000313" key="4">
    <source>
        <dbReference type="Proteomes" id="UP001218188"/>
    </source>
</evidence>
<sequence>MDDPIVKDFLPIPDTVAPVTDPEYKEVAHSITQSPTDSHALAQVAQEEKGAANSKEGHSDEVLDLGWNQHPDKVAKPLVGGLENEELWLLIRRFNKQMYHLKEYPYLLPGKLDLNIADEEEFSPDKLRASLERLYVTVGLFVISIVKHVARLRSWRETRRTSVFCAVYLLAWLLDLLVPTLVTVTLVLIVYPPSRASLFPPAPLALVDPVSGGVQKPRAGVLGSTDTAIGAPENHKGEAAEAEAAHFVTSIASVAIASAIGKHPQGEAPHDSAIHDIVPDPTKMVAGATEVKTKSAVKPTRPAHVKAQAPMETAVWTMFRPILHGIGDVADTYERFANALSPTPPFPRHLYRLRLAALLVPFLCVSMYITSYMFVKTATLGFGFAFFGDPIIRVGLRWLNRTIPHWEKLLRLQNTVLKGVPTNAQLAITLLRIGEANKAPLPPPPVSEYPPPEEPVELSDDNLRATGAEPPLNATDEELDVALQPDPTVAHHTGDEQIDHAKGKSGGKASKIVNLVKKGIRGTVHTTLGADQLKAKAGSETAKRRLGVLPRHREMTGPVDFACRYEGKKGHAYIATKATIPCVAFSLDAKIGSLGSSARAESDLNPIWSIAVGDIKEIRKVGGFGWKAKLVVGWALDREIADGLEIVTRRGEVFTLTAMVLRDELFNRLVAMGGQKWEAW</sequence>
<dbReference type="AlphaFoldDB" id="A0AAD6SV42"/>
<feature type="region of interest" description="Disordered" evidence="1">
    <location>
        <begin position="439"/>
        <end position="471"/>
    </location>
</feature>
<evidence type="ECO:0000256" key="2">
    <source>
        <dbReference type="SAM" id="Phobius"/>
    </source>
</evidence>
<dbReference type="PANTHER" id="PTHR38694">
    <property type="entry name" value="CONSERVED EXPRESSED PROTEIN"/>
    <property type="match status" value="1"/>
</dbReference>
<protein>
    <submittedName>
        <fullName evidence="3">Uncharacterized protein</fullName>
    </submittedName>
</protein>
<keyword evidence="2" id="KW-0812">Transmembrane</keyword>
<dbReference type="InterPro" id="IPR021709">
    <property type="entry name" value="DUF3292"/>
</dbReference>
<feature type="compositionally biased region" description="Pro residues" evidence="1">
    <location>
        <begin position="440"/>
        <end position="453"/>
    </location>
</feature>